<dbReference type="Proteomes" id="UP000004578">
    <property type="component" value="Unassembled WGS sequence"/>
</dbReference>
<dbReference type="AlphaFoldDB" id="J1GQZ3"/>
<dbReference type="RefSeq" id="WP_005872885.1">
    <property type="nucleotide sequence ID" value="NZ_AKFS01000302.1"/>
</dbReference>
<dbReference type="PATRIC" id="fig|1125717.3.peg.1982"/>
<proteinExistence type="predicted"/>
<protein>
    <submittedName>
        <fullName evidence="1">Uncharacterized protein</fullName>
    </submittedName>
</protein>
<keyword evidence="2" id="KW-1185">Reference proteome</keyword>
<gene>
    <name evidence="1" type="ORF">HMPREF1317_0101</name>
</gene>
<dbReference type="EMBL" id="AKFS01000302">
    <property type="protein sequence ID" value="EJF35328.1"/>
    <property type="molecule type" value="Genomic_DNA"/>
</dbReference>
<comment type="caution">
    <text evidence="1">The sequence shown here is derived from an EMBL/GenBank/DDBJ whole genome shotgun (WGS) entry which is preliminary data.</text>
</comment>
<evidence type="ECO:0000313" key="1">
    <source>
        <dbReference type="EMBL" id="EJF35328.1"/>
    </source>
</evidence>
<organism evidence="1 2">
    <name type="scientific">Schaalia georgiae F0490</name>
    <dbReference type="NCBI Taxonomy" id="1125717"/>
    <lineage>
        <taxon>Bacteria</taxon>
        <taxon>Bacillati</taxon>
        <taxon>Actinomycetota</taxon>
        <taxon>Actinomycetes</taxon>
        <taxon>Actinomycetales</taxon>
        <taxon>Actinomycetaceae</taxon>
        <taxon>Schaalia</taxon>
    </lineage>
</organism>
<reference evidence="1 2" key="1">
    <citation type="submission" date="2012-05" db="EMBL/GenBank/DDBJ databases">
        <authorList>
            <person name="Harkins D.M."/>
            <person name="Madupu R."/>
            <person name="Durkin A.S."/>
            <person name="Torralba M."/>
            <person name="Methe B."/>
            <person name="Sutton G.G."/>
            <person name="Nelson K.E."/>
        </authorList>
    </citation>
    <scope>NUCLEOTIDE SEQUENCE [LARGE SCALE GENOMIC DNA]</scope>
    <source>
        <strain evidence="1 2">F0490</strain>
    </source>
</reference>
<accession>J1GQZ3</accession>
<evidence type="ECO:0000313" key="2">
    <source>
        <dbReference type="Proteomes" id="UP000004578"/>
    </source>
</evidence>
<name>J1GQZ3_9ACTO</name>
<sequence length="70" mass="7861">MIEINHSTFEEDLSEARARERAKRAALIDLRDAMADEAGPARRRARDIVGGAVRRCAEGTRADKRRGLVR</sequence>